<evidence type="ECO:0000313" key="1">
    <source>
        <dbReference type="EMBL" id="MCI87747.1"/>
    </source>
</evidence>
<protein>
    <submittedName>
        <fullName evidence="1">Uncharacterized protein</fullName>
    </submittedName>
</protein>
<sequence length="36" mass="3102">GLVDGNVLVVTVAGGGLASGVGGVGCSDEGDGVASG</sequence>
<keyword evidence="2" id="KW-1185">Reference proteome</keyword>
<reference evidence="1 2" key="1">
    <citation type="journal article" date="2018" name="Front. Plant Sci.">
        <title>Red Clover (Trifolium pratense) and Zigzag Clover (T. medium) - A Picture of Genomic Similarities and Differences.</title>
        <authorList>
            <person name="Dluhosova J."/>
            <person name="Istvanek J."/>
            <person name="Nedelnik J."/>
            <person name="Repkova J."/>
        </authorList>
    </citation>
    <scope>NUCLEOTIDE SEQUENCE [LARGE SCALE GENOMIC DNA]</scope>
    <source>
        <strain evidence="2">cv. 10/8</strain>
        <tissue evidence="1">Leaf</tissue>
    </source>
</reference>
<dbReference type="Proteomes" id="UP000265520">
    <property type="component" value="Unassembled WGS sequence"/>
</dbReference>
<proteinExistence type="predicted"/>
<organism evidence="1 2">
    <name type="scientific">Trifolium medium</name>
    <dbReference type="NCBI Taxonomy" id="97028"/>
    <lineage>
        <taxon>Eukaryota</taxon>
        <taxon>Viridiplantae</taxon>
        <taxon>Streptophyta</taxon>
        <taxon>Embryophyta</taxon>
        <taxon>Tracheophyta</taxon>
        <taxon>Spermatophyta</taxon>
        <taxon>Magnoliopsida</taxon>
        <taxon>eudicotyledons</taxon>
        <taxon>Gunneridae</taxon>
        <taxon>Pentapetalae</taxon>
        <taxon>rosids</taxon>
        <taxon>fabids</taxon>
        <taxon>Fabales</taxon>
        <taxon>Fabaceae</taxon>
        <taxon>Papilionoideae</taxon>
        <taxon>50 kb inversion clade</taxon>
        <taxon>NPAAA clade</taxon>
        <taxon>Hologalegina</taxon>
        <taxon>IRL clade</taxon>
        <taxon>Trifolieae</taxon>
        <taxon>Trifolium</taxon>
    </lineage>
</organism>
<comment type="caution">
    <text evidence="1">The sequence shown here is derived from an EMBL/GenBank/DDBJ whole genome shotgun (WGS) entry which is preliminary data.</text>
</comment>
<evidence type="ECO:0000313" key="2">
    <source>
        <dbReference type="Proteomes" id="UP000265520"/>
    </source>
</evidence>
<accession>A0A392VIK2</accession>
<name>A0A392VIK2_9FABA</name>
<feature type="non-terminal residue" evidence="1">
    <location>
        <position position="1"/>
    </location>
</feature>
<dbReference type="AlphaFoldDB" id="A0A392VIK2"/>
<feature type="non-terminal residue" evidence="1">
    <location>
        <position position="36"/>
    </location>
</feature>
<dbReference type="EMBL" id="LXQA011174440">
    <property type="protein sequence ID" value="MCI87747.1"/>
    <property type="molecule type" value="Genomic_DNA"/>
</dbReference>